<evidence type="ECO:0000313" key="3">
    <source>
        <dbReference type="Proteomes" id="UP000053392"/>
    </source>
</evidence>
<name>A0A0D0U6C0_9TREE</name>
<dbReference type="Proteomes" id="UP000053392">
    <property type="component" value="Unassembled WGS sequence"/>
</dbReference>
<dbReference type="AlphaFoldDB" id="A0A0D0U6C0"/>
<evidence type="ECO:0000256" key="1">
    <source>
        <dbReference type="SAM" id="MobiDB-lite"/>
    </source>
</evidence>
<feature type="compositionally biased region" description="Acidic residues" evidence="1">
    <location>
        <begin position="15"/>
        <end position="37"/>
    </location>
</feature>
<dbReference type="HOGENOM" id="CLU_1468099_0_0_1"/>
<feature type="compositionally biased region" description="Polar residues" evidence="1">
    <location>
        <begin position="48"/>
        <end position="57"/>
    </location>
</feature>
<reference evidence="2 3" key="1">
    <citation type="submission" date="2015-01" db="EMBL/GenBank/DDBJ databases">
        <title>The Genome Sequence of Cryptococcus gattii Ram5.</title>
        <authorList>
            <consortium name="The Broad Institute Genomics Platform"/>
            <person name="Cuomo C."/>
            <person name="Litvintseva A."/>
            <person name="Chen Y."/>
            <person name="Heitman J."/>
            <person name="Sun S."/>
            <person name="Springer D."/>
            <person name="Dromer F."/>
            <person name="Young S."/>
            <person name="Zeng Q."/>
            <person name="Gargeya S."/>
            <person name="Abouelleil A."/>
            <person name="Alvarado L."/>
            <person name="Chapman S.B."/>
            <person name="Gainer-Dewar J."/>
            <person name="Goldberg J."/>
            <person name="Griggs A."/>
            <person name="Gujja S."/>
            <person name="Hansen M."/>
            <person name="Howarth C."/>
            <person name="Imamovic A."/>
            <person name="Larimer J."/>
            <person name="Murphy C."/>
            <person name="Naylor J."/>
            <person name="Pearson M."/>
            <person name="Priest M."/>
            <person name="Roberts A."/>
            <person name="Saif S."/>
            <person name="Shea T."/>
            <person name="Sykes S."/>
            <person name="Wortman J."/>
            <person name="Nusbaum C."/>
            <person name="Birren B."/>
        </authorList>
    </citation>
    <scope>NUCLEOTIDE SEQUENCE [LARGE SCALE GENOMIC DNA]</scope>
    <source>
        <strain evidence="2 3">Ram5</strain>
    </source>
</reference>
<accession>A0A0D0U6C0</accession>
<protein>
    <submittedName>
        <fullName evidence="2">Uncharacterized protein</fullName>
    </submittedName>
</protein>
<sequence>MYNARCKAAEVVVISDDDDDDDDGHDNDGSDGSDGSDQEIHLIANPVLTYSQQSTSRPALPLPHAPGNRNGNSRAIVIDSDSDSEDGIAGIETDDDDDDGEDQDILGLLSQMADDSMTTKATATAKTTITAKTRTRTTARTIGSTQSTSVLETCHSARMEIAQRGSTRRRPLGKSRTFAESILTQASLL</sequence>
<dbReference type="EMBL" id="KN847896">
    <property type="protein sequence ID" value="KIR43728.1"/>
    <property type="molecule type" value="Genomic_DNA"/>
</dbReference>
<gene>
    <name evidence="2" type="ORF">I313_00572</name>
</gene>
<evidence type="ECO:0000313" key="2">
    <source>
        <dbReference type="EMBL" id="KIR43728.1"/>
    </source>
</evidence>
<organism evidence="2 3">
    <name type="scientific">Cryptococcus deuterogattii Ram5</name>
    <dbReference type="NCBI Taxonomy" id="1296110"/>
    <lineage>
        <taxon>Eukaryota</taxon>
        <taxon>Fungi</taxon>
        <taxon>Dikarya</taxon>
        <taxon>Basidiomycota</taxon>
        <taxon>Agaricomycotina</taxon>
        <taxon>Tremellomycetes</taxon>
        <taxon>Tremellales</taxon>
        <taxon>Cryptococcaceae</taxon>
        <taxon>Cryptococcus</taxon>
        <taxon>Cryptococcus gattii species complex</taxon>
    </lineage>
</organism>
<feature type="compositionally biased region" description="Acidic residues" evidence="1">
    <location>
        <begin position="80"/>
        <end position="101"/>
    </location>
</feature>
<proteinExistence type="predicted"/>
<feature type="region of interest" description="Disordered" evidence="1">
    <location>
        <begin position="1"/>
        <end position="101"/>
    </location>
</feature>
<keyword evidence="3" id="KW-1185">Reference proteome</keyword>